<evidence type="ECO:0000313" key="1">
    <source>
        <dbReference type="EMBL" id="EWT06808.1"/>
    </source>
</evidence>
<name>W9GPP6_9MICO</name>
<accession>W9GPP6</accession>
<evidence type="ECO:0000313" key="2">
    <source>
        <dbReference type="Proteomes" id="UP000019494"/>
    </source>
</evidence>
<reference evidence="2" key="1">
    <citation type="submission" date="2013-08" db="EMBL/GenBank/DDBJ databases">
        <title>Intrasporangium oryzae NRRL B-24470.</title>
        <authorList>
            <person name="Liu H."/>
            <person name="Wang G."/>
        </authorList>
    </citation>
    <scope>NUCLEOTIDE SEQUENCE [LARGE SCALE GENOMIC DNA]</scope>
    <source>
        <strain evidence="2">Q5-1</strain>
    </source>
</reference>
<sequence>MTSSSSPTETDPQLAGAQAVVRAFWSRVDALGADPKRSLDELTSVARGQTLETWRELLTQRRRQAHRQVGRTSIVSSEASRSGGKVTVDTCIDVSKTSLVDEDGKSVVAVNRAPRVRYTSVVERGTNGKYYVVQDTAVETC</sequence>
<keyword evidence="2" id="KW-1185">Reference proteome</keyword>
<organism evidence="1 2">
    <name type="scientific">Intrasporangium chromatireducens Q5-1</name>
    <dbReference type="NCBI Taxonomy" id="584657"/>
    <lineage>
        <taxon>Bacteria</taxon>
        <taxon>Bacillati</taxon>
        <taxon>Actinomycetota</taxon>
        <taxon>Actinomycetes</taxon>
        <taxon>Micrococcales</taxon>
        <taxon>Intrasporangiaceae</taxon>
        <taxon>Intrasporangium</taxon>
    </lineage>
</organism>
<gene>
    <name evidence="1" type="ORF">N864_16710</name>
</gene>
<comment type="caution">
    <text evidence="1">The sequence shown here is derived from an EMBL/GenBank/DDBJ whole genome shotgun (WGS) entry which is preliminary data.</text>
</comment>
<protein>
    <submittedName>
        <fullName evidence="1">Uncharacterized protein</fullName>
    </submittedName>
</protein>
<dbReference type="Proteomes" id="UP000019494">
    <property type="component" value="Unassembled WGS sequence"/>
</dbReference>
<dbReference type="EMBL" id="AWQS01000032">
    <property type="protein sequence ID" value="EWT06808.1"/>
    <property type="molecule type" value="Genomic_DNA"/>
</dbReference>
<dbReference type="AlphaFoldDB" id="W9GPP6"/>
<proteinExistence type="predicted"/>